<sequence>MTGHSLLSLLAEPLSYTFMIKAMFGGAAVGALCGLLSCFVTLKGWSLLGDALSHSVVPGVAVAALFGGPLALGAFVAGLLAVLGIGVIERNSALKNDAVIGVVFTAFFAAGLFIISVFPANIRIQTILFGNLLGISSADLLQVAVIGVICIIAFAAKWKDLLIYCFDPSHARAIGLNVTALHLMLLILLSLAAVAALQAVGALLVVAMLITPGATAQLWTQKFSRMLFIAPALAALACMGGAYASYFLDGSTGGAIVVLQTAIFILALFFAPGKGILATRRRRGALKRETTQ</sequence>
<dbReference type="KEGG" id="pdis:D8B20_20735"/>
<keyword evidence="3" id="KW-0410">Iron transport</keyword>
<keyword evidence="9" id="KW-0614">Plasmid</keyword>
<comment type="similarity">
    <text evidence="2 7">Belongs to the ABC-3 integral membrane protein family.</text>
</comment>
<dbReference type="Gene3D" id="1.10.3470.10">
    <property type="entry name" value="ABC transporter involved in vitamin B12 uptake, BtuC"/>
    <property type="match status" value="1"/>
</dbReference>
<reference evidence="9 10" key="1">
    <citation type="submission" date="2018-10" db="EMBL/GenBank/DDBJ databases">
        <title>Genome Sequencing of Pantoea dispersa DSM 32899.</title>
        <authorList>
            <person name="Nawrath M."/>
            <person name="Ottenheim C."/>
            <person name="Wilm A."/>
            <person name="Zimmermann W."/>
            <person name="Wu J.C."/>
        </authorList>
    </citation>
    <scope>NUCLEOTIDE SEQUENCE [LARGE SCALE GENOMIC DNA]</scope>
    <source>
        <strain evidence="9 10">DSM 32899</strain>
        <plasmid evidence="9 10">unnamed2</plasmid>
    </source>
</reference>
<keyword evidence="3" id="KW-0408">Iron</keyword>
<evidence type="ECO:0000256" key="2">
    <source>
        <dbReference type="ARBA" id="ARBA00008034"/>
    </source>
</evidence>
<dbReference type="EMBL" id="CP032704">
    <property type="protein sequence ID" value="QDY44350.1"/>
    <property type="molecule type" value="Genomic_DNA"/>
</dbReference>
<name>A0A518XJI8_9GAMM</name>
<evidence type="ECO:0000313" key="10">
    <source>
        <dbReference type="Proteomes" id="UP000319411"/>
    </source>
</evidence>
<keyword evidence="3" id="KW-0406">Ion transport</keyword>
<feature type="transmembrane region" description="Helical" evidence="8">
    <location>
        <begin position="62"/>
        <end position="86"/>
    </location>
</feature>
<feature type="transmembrane region" description="Helical" evidence="8">
    <location>
        <begin position="226"/>
        <end position="248"/>
    </location>
</feature>
<dbReference type="GO" id="GO:0055085">
    <property type="term" value="P:transmembrane transport"/>
    <property type="evidence" value="ECO:0007669"/>
    <property type="project" value="InterPro"/>
</dbReference>
<dbReference type="GO" id="GO:0006826">
    <property type="term" value="P:iron ion transport"/>
    <property type="evidence" value="ECO:0007669"/>
    <property type="project" value="UniProtKB-KW"/>
</dbReference>
<dbReference type="InterPro" id="IPR001626">
    <property type="entry name" value="ABC_TroCD"/>
</dbReference>
<dbReference type="AlphaFoldDB" id="A0A518XJI8"/>
<organism evidence="9 10">
    <name type="scientific">Candidatus Pantoea soli</name>
    <dbReference type="NCBI Taxonomy" id="3098669"/>
    <lineage>
        <taxon>Bacteria</taxon>
        <taxon>Pseudomonadati</taxon>
        <taxon>Pseudomonadota</taxon>
        <taxon>Gammaproteobacteria</taxon>
        <taxon>Enterobacterales</taxon>
        <taxon>Erwiniaceae</taxon>
        <taxon>Pantoea</taxon>
    </lineage>
</organism>
<dbReference type="GO" id="GO:0010043">
    <property type="term" value="P:response to zinc ion"/>
    <property type="evidence" value="ECO:0007669"/>
    <property type="project" value="TreeGrafter"/>
</dbReference>
<keyword evidence="10" id="KW-1185">Reference proteome</keyword>
<keyword evidence="7" id="KW-0813">Transport</keyword>
<evidence type="ECO:0000256" key="1">
    <source>
        <dbReference type="ARBA" id="ARBA00004141"/>
    </source>
</evidence>
<evidence type="ECO:0000256" key="8">
    <source>
        <dbReference type="SAM" id="Phobius"/>
    </source>
</evidence>
<dbReference type="OrthoDB" id="9804300at2"/>
<evidence type="ECO:0000256" key="3">
    <source>
        <dbReference type="ARBA" id="ARBA00022496"/>
    </source>
</evidence>
<dbReference type="Pfam" id="PF00950">
    <property type="entry name" value="ABC-3"/>
    <property type="match status" value="1"/>
</dbReference>
<evidence type="ECO:0000256" key="7">
    <source>
        <dbReference type="RuleBase" id="RU003943"/>
    </source>
</evidence>
<evidence type="ECO:0000313" key="9">
    <source>
        <dbReference type="EMBL" id="QDY44350.1"/>
    </source>
</evidence>
<dbReference type="Proteomes" id="UP000319411">
    <property type="component" value="Plasmid unnamed2"/>
</dbReference>
<dbReference type="PANTHER" id="PTHR30477">
    <property type="entry name" value="ABC-TRANSPORTER METAL-BINDING PROTEIN"/>
    <property type="match status" value="1"/>
</dbReference>
<evidence type="ECO:0000256" key="6">
    <source>
        <dbReference type="ARBA" id="ARBA00023136"/>
    </source>
</evidence>
<keyword evidence="4 7" id="KW-0812">Transmembrane</keyword>
<dbReference type="PANTHER" id="PTHR30477:SF13">
    <property type="entry name" value="IRON TRANSPORT SYSTEM MEMBRANE PROTEIN HI_0360-RELATED"/>
    <property type="match status" value="1"/>
</dbReference>
<dbReference type="RefSeq" id="WP_145891859.1">
    <property type="nucleotide sequence ID" value="NZ_CP032704.1"/>
</dbReference>
<feature type="transmembrane region" description="Helical" evidence="8">
    <location>
        <begin position="254"/>
        <end position="273"/>
    </location>
</feature>
<geneLocation type="plasmid" evidence="9 10">
    <name>unnamed2</name>
</geneLocation>
<protein>
    <submittedName>
        <fullName evidence="9">Metal ABC transporter permease</fullName>
    </submittedName>
</protein>
<dbReference type="GO" id="GO:0071281">
    <property type="term" value="P:cellular response to iron ion"/>
    <property type="evidence" value="ECO:0007669"/>
    <property type="project" value="UniProtKB-ARBA"/>
</dbReference>
<comment type="subcellular location">
    <subcellularLocation>
        <location evidence="7">Cell membrane</location>
        <topology evidence="7">Multi-pass membrane protein</topology>
    </subcellularLocation>
    <subcellularLocation>
        <location evidence="1">Membrane</location>
        <topology evidence="1">Multi-pass membrane protein</topology>
    </subcellularLocation>
</comment>
<keyword evidence="6 8" id="KW-0472">Membrane</keyword>
<feature type="transmembrane region" description="Helical" evidence="8">
    <location>
        <begin position="140"/>
        <end position="158"/>
    </location>
</feature>
<dbReference type="FunFam" id="1.10.3470.10:FF:000003">
    <property type="entry name" value="Iron ABC transporter permease SitD"/>
    <property type="match status" value="1"/>
</dbReference>
<gene>
    <name evidence="9" type="ORF">D8B20_20735</name>
</gene>
<keyword evidence="5 8" id="KW-1133">Transmembrane helix</keyword>
<proteinExistence type="inferred from homology"/>
<dbReference type="SUPFAM" id="SSF81345">
    <property type="entry name" value="ABC transporter involved in vitamin B12 uptake, BtuC"/>
    <property type="match status" value="1"/>
</dbReference>
<evidence type="ECO:0000256" key="5">
    <source>
        <dbReference type="ARBA" id="ARBA00022989"/>
    </source>
</evidence>
<feature type="transmembrane region" description="Helical" evidence="8">
    <location>
        <begin position="98"/>
        <end position="120"/>
    </location>
</feature>
<dbReference type="GO" id="GO:0043190">
    <property type="term" value="C:ATP-binding cassette (ABC) transporter complex"/>
    <property type="evidence" value="ECO:0007669"/>
    <property type="project" value="InterPro"/>
</dbReference>
<dbReference type="CDD" id="cd06550">
    <property type="entry name" value="TM_ABC_iron-siderophores_like"/>
    <property type="match status" value="1"/>
</dbReference>
<dbReference type="InterPro" id="IPR037294">
    <property type="entry name" value="ABC_BtuC-like"/>
</dbReference>
<evidence type="ECO:0000256" key="4">
    <source>
        <dbReference type="ARBA" id="ARBA00022692"/>
    </source>
</evidence>
<feature type="transmembrane region" description="Helical" evidence="8">
    <location>
        <begin position="20"/>
        <end position="42"/>
    </location>
</feature>
<accession>A0A518XJI8</accession>